<keyword evidence="4" id="KW-0256">Endoplasmic reticulum</keyword>
<evidence type="ECO:0000256" key="5">
    <source>
        <dbReference type="ARBA" id="ARBA00022989"/>
    </source>
</evidence>
<keyword evidence="3 7" id="KW-0812">Transmembrane</keyword>
<organism evidence="8 9">
    <name type="scientific">Leptospira wolffii</name>
    <dbReference type="NCBI Taxonomy" id="409998"/>
    <lineage>
        <taxon>Bacteria</taxon>
        <taxon>Pseudomonadati</taxon>
        <taxon>Spirochaetota</taxon>
        <taxon>Spirochaetia</taxon>
        <taxon>Leptospirales</taxon>
        <taxon>Leptospiraceae</taxon>
        <taxon>Leptospira</taxon>
    </lineage>
</organism>
<evidence type="ECO:0000313" key="9">
    <source>
        <dbReference type="Proteomes" id="UP000231912"/>
    </source>
</evidence>
<evidence type="ECO:0000256" key="1">
    <source>
        <dbReference type="ARBA" id="ARBA00004127"/>
    </source>
</evidence>
<dbReference type="GO" id="GO:0006629">
    <property type="term" value="P:lipid metabolic process"/>
    <property type="evidence" value="ECO:0007669"/>
    <property type="project" value="TreeGrafter"/>
</dbReference>
<evidence type="ECO:0000256" key="4">
    <source>
        <dbReference type="ARBA" id="ARBA00022824"/>
    </source>
</evidence>
<dbReference type="AlphaFoldDB" id="A0A2M9Z878"/>
<evidence type="ECO:0000256" key="3">
    <source>
        <dbReference type="ARBA" id="ARBA00022692"/>
    </source>
</evidence>
<evidence type="ECO:0000256" key="2">
    <source>
        <dbReference type="ARBA" id="ARBA00004586"/>
    </source>
</evidence>
<dbReference type="Pfam" id="PF07787">
    <property type="entry name" value="TMEM43"/>
    <property type="match status" value="1"/>
</dbReference>
<keyword evidence="5 7" id="KW-1133">Transmembrane helix</keyword>
<sequence>MAFESSDGMSSSESVGIFGQLGDSITGVLIGVVLFPASLYIIFKVETCTQASAAFKNAVPAAQAQAGVPSYVTGSLSADPLGGEFVKAGKYISYSQSSEVLAWEEEVKEEGSGTDKKKVRECKLDWTSSPKNPSGFQLSGCKSKPYHRRTVSDESLVASDGKLKSGDGKVYSVNLKQVEFASAVPSGSPEESALSRGILSDDYVYLSEKCAKDQTEGCERIQVTVTPIPAEEMTFIGSVKGNSIAQYILDDDAFLNASLGDFQSTMKDIQSDDNIKKWIGRGIGFVAMWVSFNMLVGPILALLSFIPFIGGFGKTALSFVLGVVAFIITATTILLVKFWYIWLIIGLAAIGYAIYKKKAATA</sequence>
<accession>A0A2M9Z878</accession>
<reference evidence="8 9" key="1">
    <citation type="submission" date="2017-07" db="EMBL/GenBank/DDBJ databases">
        <title>Leptospira spp. isolated from tropical soils.</title>
        <authorList>
            <person name="Thibeaux R."/>
            <person name="Iraola G."/>
            <person name="Ferres I."/>
            <person name="Bierque E."/>
            <person name="Girault D."/>
            <person name="Soupe-Gilbert M.-E."/>
            <person name="Picardeau M."/>
            <person name="Goarant C."/>
        </authorList>
    </citation>
    <scope>NUCLEOTIDE SEQUENCE [LARGE SCALE GENOMIC DNA]</scope>
    <source>
        <strain evidence="8 9">FH2-C-A2</strain>
    </source>
</reference>
<comment type="subcellular location">
    <subcellularLocation>
        <location evidence="1">Endomembrane system</location>
        <topology evidence="1">Multi-pass membrane protein</topology>
    </subcellularLocation>
    <subcellularLocation>
        <location evidence="2">Endoplasmic reticulum membrane</location>
    </subcellularLocation>
</comment>
<gene>
    <name evidence="8" type="ORF">CH371_17785</name>
</gene>
<dbReference type="EMBL" id="NPDT01000009">
    <property type="protein sequence ID" value="PJZ64620.1"/>
    <property type="molecule type" value="Genomic_DNA"/>
</dbReference>
<keyword evidence="6 7" id="KW-0472">Membrane</keyword>
<proteinExistence type="predicted"/>
<feature type="transmembrane region" description="Helical" evidence="7">
    <location>
        <begin position="339"/>
        <end position="355"/>
    </location>
</feature>
<feature type="transmembrane region" description="Helical" evidence="7">
    <location>
        <begin position="21"/>
        <end position="43"/>
    </location>
</feature>
<evidence type="ECO:0008006" key="10">
    <source>
        <dbReference type="Google" id="ProtNLM"/>
    </source>
</evidence>
<evidence type="ECO:0000313" key="8">
    <source>
        <dbReference type="EMBL" id="PJZ64620.1"/>
    </source>
</evidence>
<evidence type="ECO:0000256" key="6">
    <source>
        <dbReference type="ARBA" id="ARBA00023136"/>
    </source>
</evidence>
<dbReference type="Proteomes" id="UP000231912">
    <property type="component" value="Unassembled WGS sequence"/>
</dbReference>
<dbReference type="GO" id="GO:0012505">
    <property type="term" value="C:endomembrane system"/>
    <property type="evidence" value="ECO:0007669"/>
    <property type="project" value="UniProtKB-SubCell"/>
</dbReference>
<dbReference type="PANTHER" id="PTHR13416:SF2">
    <property type="entry name" value="TRANSMEMBRANE PROTEIN 43"/>
    <property type="match status" value="1"/>
</dbReference>
<protein>
    <recommendedName>
        <fullName evidence="10">PF07787 family protein</fullName>
    </recommendedName>
</protein>
<comment type="caution">
    <text evidence="8">The sequence shown here is derived from an EMBL/GenBank/DDBJ whole genome shotgun (WGS) entry which is preliminary data.</text>
</comment>
<evidence type="ECO:0000256" key="7">
    <source>
        <dbReference type="SAM" id="Phobius"/>
    </source>
</evidence>
<dbReference type="PANTHER" id="PTHR13416">
    <property type="match status" value="1"/>
</dbReference>
<name>A0A2M9Z878_9LEPT</name>
<feature type="transmembrane region" description="Helical" evidence="7">
    <location>
        <begin position="315"/>
        <end position="333"/>
    </location>
</feature>
<dbReference type="RefSeq" id="WP_016543446.1">
    <property type="nucleotide sequence ID" value="NZ_NPDT01000009.1"/>
</dbReference>
<dbReference type="InterPro" id="IPR012430">
    <property type="entry name" value="TMEM43_fam"/>
</dbReference>
<feature type="transmembrane region" description="Helical" evidence="7">
    <location>
        <begin position="278"/>
        <end position="303"/>
    </location>
</feature>